<evidence type="ECO:0000259" key="3">
    <source>
        <dbReference type="PROSITE" id="PS50158"/>
    </source>
</evidence>
<dbReference type="SUPFAM" id="SSF57756">
    <property type="entry name" value="Retrovirus zinc finger-like domains"/>
    <property type="match status" value="1"/>
</dbReference>
<evidence type="ECO:0000256" key="1">
    <source>
        <dbReference type="PROSITE-ProRule" id="PRU00047"/>
    </source>
</evidence>
<gene>
    <name evidence="4" type="ORF">CTI12_AA612350</name>
</gene>
<dbReference type="OrthoDB" id="8026949at2759"/>
<dbReference type="AlphaFoldDB" id="A0A2U1KES1"/>
<dbReference type="GO" id="GO:0008270">
    <property type="term" value="F:zinc ion binding"/>
    <property type="evidence" value="ECO:0007669"/>
    <property type="project" value="UniProtKB-KW"/>
</dbReference>
<reference evidence="4 5" key="1">
    <citation type="journal article" date="2018" name="Mol. Plant">
        <title>The genome of Artemisia annua provides insight into the evolution of Asteraceae family and artemisinin biosynthesis.</title>
        <authorList>
            <person name="Shen Q."/>
            <person name="Zhang L."/>
            <person name="Liao Z."/>
            <person name="Wang S."/>
            <person name="Yan T."/>
            <person name="Shi P."/>
            <person name="Liu M."/>
            <person name="Fu X."/>
            <person name="Pan Q."/>
            <person name="Wang Y."/>
            <person name="Lv Z."/>
            <person name="Lu X."/>
            <person name="Zhang F."/>
            <person name="Jiang W."/>
            <person name="Ma Y."/>
            <person name="Chen M."/>
            <person name="Hao X."/>
            <person name="Li L."/>
            <person name="Tang Y."/>
            <person name="Lv G."/>
            <person name="Zhou Y."/>
            <person name="Sun X."/>
            <person name="Brodelius P.E."/>
            <person name="Rose J.K.C."/>
            <person name="Tang K."/>
        </authorList>
    </citation>
    <scope>NUCLEOTIDE SEQUENCE [LARGE SCALE GENOMIC DNA]</scope>
    <source>
        <strain evidence="5">cv. Huhao1</strain>
        <tissue evidence="4">Leaf</tissue>
    </source>
</reference>
<keyword evidence="4" id="KW-0548">Nucleotidyltransferase</keyword>
<dbReference type="Pfam" id="PF00098">
    <property type="entry name" value="zf-CCHC"/>
    <property type="match status" value="2"/>
</dbReference>
<protein>
    <submittedName>
        <fullName evidence="4">Reverse transcriptase domain-containing protein</fullName>
    </submittedName>
</protein>
<keyword evidence="1" id="KW-0862">Zinc</keyword>
<keyword evidence="1" id="KW-0479">Metal-binding</keyword>
<comment type="caution">
    <text evidence="4">The sequence shown here is derived from an EMBL/GenBank/DDBJ whole genome shotgun (WGS) entry which is preliminary data.</text>
</comment>
<dbReference type="Proteomes" id="UP000245207">
    <property type="component" value="Unassembled WGS sequence"/>
</dbReference>
<organism evidence="4 5">
    <name type="scientific">Artemisia annua</name>
    <name type="common">Sweet wormwood</name>
    <dbReference type="NCBI Taxonomy" id="35608"/>
    <lineage>
        <taxon>Eukaryota</taxon>
        <taxon>Viridiplantae</taxon>
        <taxon>Streptophyta</taxon>
        <taxon>Embryophyta</taxon>
        <taxon>Tracheophyta</taxon>
        <taxon>Spermatophyta</taxon>
        <taxon>Magnoliopsida</taxon>
        <taxon>eudicotyledons</taxon>
        <taxon>Gunneridae</taxon>
        <taxon>Pentapetalae</taxon>
        <taxon>asterids</taxon>
        <taxon>campanulids</taxon>
        <taxon>Asterales</taxon>
        <taxon>Asteraceae</taxon>
        <taxon>Asteroideae</taxon>
        <taxon>Anthemideae</taxon>
        <taxon>Artemisiinae</taxon>
        <taxon>Artemisia</taxon>
    </lineage>
</organism>
<dbReference type="EMBL" id="PKPP01020462">
    <property type="protein sequence ID" value="PWA35211.1"/>
    <property type="molecule type" value="Genomic_DNA"/>
</dbReference>
<dbReference type="InterPro" id="IPR001878">
    <property type="entry name" value="Znf_CCHC"/>
</dbReference>
<proteinExistence type="predicted"/>
<feature type="domain" description="CCHC-type" evidence="3">
    <location>
        <begin position="184"/>
        <end position="199"/>
    </location>
</feature>
<name>A0A2U1KES1_ARTAN</name>
<evidence type="ECO:0000256" key="2">
    <source>
        <dbReference type="SAM" id="MobiDB-lite"/>
    </source>
</evidence>
<feature type="compositionally biased region" description="Polar residues" evidence="2">
    <location>
        <begin position="86"/>
        <end position="96"/>
    </location>
</feature>
<keyword evidence="5" id="KW-1185">Reference proteome</keyword>
<evidence type="ECO:0000313" key="4">
    <source>
        <dbReference type="EMBL" id="PWA35211.1"/>
    </source>
</evidence>
<dbReference type="GO" id="GO:0003676">
    <property type="term" value="F:nucleic acid binding"/>
    <property type="evidence" value="ECO:0007669"/>
    <property type="project" value="InterPro"/>
</dbReference>
<evidence type="ECO:0000313" key="5">
    <source>
        <dbReference type="Proteomes" id="UP000245207"/>
    </source>
</evidence>
<dbReference type="InterPro" id="IPR036875">
    <property type="entry name" value="Znf_CCHC_sf"/>
</dbReference>
<dbReference type="PROSITE" id="PS50158">
    <property type="entry name" value="ZF_CCHC"/>
    <property type="match status" value="2"/>
</dbReference>
<sequence length="232" mass="25632">MGRCWSCGNIQDLFCGEYSSLLIQYHWLNDCSSIFIACVKIRTAGVRAMAAMNTRSGRNNNEGPNDSVAGLADLLTQIVAHIDSGRLNNGAGTSNKGNDEGRKRQEDQQRSRHQNQQDKKQRVAGNYGAITQGPRGYAGTHPKCTRCNLHHLGDCPRCINCRQTGHLARNCRNGDGNQGQRLACYECGSLDHLRNTCPKLKRTPNQGGNRPNMAMAIEGPQDQNIDIPPRTW</sequence>
<dbReference type="Gene3D" id="4.10.60.10">
    <property type="entry name" value="Zinc finger, CCHC-type"/>
    <property type="match status" value="1"/>
</dbReference>
<dbReference type="GO" id="GO:0003964">
    <property type="term" value="F:RNA-directed DNA polymerase activity"/>
    <property type="evidence" value="ECO:0007669"/>
    <property type="project" value="UniProtKB-KW"/>
</dbReference>
<keyword evidence="4" id="KW-0808">Transferase</keyword>
<feature type="domain" description="CCHC-type" evidence="3">
    <location>
        <begin position="157"/>
        <end position="173"/>
    </location>
</feature>
<keyword evidence="4" id="KW-0695">RNA-directed DNA polymerase</keyword>
<feature type="region of interest" description="Disordered" evidence="2">
    <location>
        <begin position="85"/>
        <end position="135"/>
    </location>
</feature>
<accession>A0A2U1KES1</accession>
<feature type="compositionally biased region" description="Basic and acidic residues" evidence="2">
    <location>
        <begin position="97"/>
        <end position="121"/>
    </location>
</feature>
<feature type="region of interest" description="Disordered" evidence="2">
    <location>
        <begin position="199"/>
        <end position="232"/>
    </location>
</feature>
<keyword evidence="1" id="KW-0863">Zinc-finger</keyword>
<dbReference type="SMART" id="SM00343">
    <property type="entry name" value="ZnF_C2HC"/>
    <property type="match status" value="2"/>
</dbReference>